<evidence type="ECO:0000313" key="2">
    <source>
        <dbReference type="Proteomes" id="UP000095192"/>
    </source>
</evidence>
<sequence>MDGQTRLAPQVLRSLPTGSYQRREGPLCPLVHSRWFDTTNFNGSKSLTLIPFISDWLSALPRGSRSGWHPCASDNL</sequence>
<dbReference type="EMBL" id="JROU02000376">
    <property type="protein sequence ID" value="OEH79462.1"/>
    <property type="molecule type" value="Genomic_DNA"/>
</dbReference>
<accession>A0A1D3D7M4</accession>
<reference evidence="1 2" key="1">
    <citation type="journal article" date="2016" name="BMC Genomics">
        <title>Comparative genomics reveals Cyclospora cayetanensis possesses coccidia-like metabolism and invasion components but unique surface antigens.</title>
        <authorList>
            <person name="Liu S."/>
            <person name="Wang L."/>
            <person name="Zheng H."/>
            <person name="Xu Z."/>
            <person name="Roellig D.M."/>
            <person name="Li N."/>
            <person name="Frace M.A."/>
            <person name="Tang K."/>
            <person name="Arrowood M.J."/>
            <person name="Moss D.M."/>
            <person name="Zhang L."/>
            <person name="Feng Y."/>
            <person name="Xiao L."/>
        </authorList>
    </citation>
    <scope>NUCLEOTIDE SEQUENCE [LARGE SCALE GENOMIC DNA]</scope>
    <source>
        <strain evidence="1 2">CHN_HEN01</strain>
    </source>
</reference>
<dbReference type="AlphaFoldDB" id="A0A1D3D7M4"/>
<dbReference type="VEuPathDB" id="ToxoDB:cyc_02926"/>
<dbReference type="Proteomes" id="UP000095192">
    <property type="component" value="Unassembled WGS sequence"/>
</dbReference>
<gene>
    <name evidence="1" type="ORF">cyc_02926</name>
</gene>
<dbReference type="InParanoid" id="A0A1D3D7M4"/>
<proteinExistence type="predicted"/>
<name>A0A1D3D7M4_9EIME</name>
<organism evidence="1 2">
    <name type="scientific">Cyclospora cayetanensis</name>
    <dbReference type="NCBI Taxonomy" id="88456"/>
    <lineage>
        <taxon>Eukaryota</taxon>
        <taxon>Sar</taxon>
        <taxon>Alveolata</taxon>
        <taxon>Apicomplexa</taxon>
        <taxon>Conoidasida</taxon>
        <taxon>Coccidia</taxon>
        <taxon>Eucoccidiorida</taxon>
        <taxon>Eimeriorina</taxon>
        <taxon>Eimeriidae</taxon>
        <taxon>Cyclospora</taxon>
    </lineage>
</organism>
<comment type="caution">
    <text evidence="1">The sequence shown here is derived from an EMBL/GenBank/DDBJ whole genome shotgun (WGS) entry which is preliminary data.</text>
</comment>
<evidence type="ECO:0000313" key="1">
    <source>
        <dbReference type="EMBL" id="OEH79462.1"/>
    </source>
</evidence>
<keyword evidence="2" id="KW-1185">Reference proteome</keyword>
<protein>
    <submittedName>
        <fullName evidence="1">Uncharacterized protein</fullName>
    </submittedName>
</protein>